<dbReference type="Proteomes" id="UP000078292">
    <property type="component" value="Unassembled WGS sequence"/>
</dbReference>
<dbReference type="STRING" id="1837282.A6F49_08460"/>
<dbReference type="Gene3D" id="3.30.450.40">
    <property type="match status" value="1"/>
</dbReference>
<gene>
    <name evidence="2" type="ORF">A6F49_08460</name>
</gene>
<organism evidence="2 3">
    <name type="scientific">Enteractinococcus helveticum</name>
    <dbReference type="NCBI Taxonomy" id="1837282"/>
    <lineage>
        <taxon>Bacteria</taxon>
        <taxon>Bacillati</taxon>
        <taxon>Actinomycetota</taxon>
        <taxon>Actinomycetes</taxon>
        <taxon>Micrococcales</taxon>
        <taxon>Micrococcaceae</taxon>
    </lineage>
</organism>
<dbReference type="Pfam" id="PF01590">
    <property type="entry name" value="GAF"/>
    <property type="match status" value="1"/>
</dbReference>
<dbReference type="InterPro" id="IPR003018">
    <property type="entry name" value="GAF"/>
</dbReference>
<reference evidence="2 3" key="1">
    <citation type="submission" date="2016-04" db="EMBL/GenBank/DDBJ databases">
        <title>First whole genome shotgun sequence of the bacterium Enteractinococcus sp. strain UASWS1574.</title>
        <authorList>
            <person name="Crovadore J."/>
            <person name="Chablais R."/>
            <person name="Lefort F."/>
        </authorList>
    </citation>
    <scope>NUCLEOTIDE SEQUENCE [LARGE SCALE GENOMIC DNA]</scope>
    <source>
        <strain evidence="2 3">UASWS1574</strain>
    </source>
</reference>
<evidence type="ECO:0000259" key="1">
    <source>
        <dbReference type="Pfam" id="PF01590"/>
    </source>
</evidence>
<dbReference type="InterPro" id="IPR029016">
    <property type="entry name" value="GAF-like_dom_sf"/>
</dbReference>
<dbReference type="RefSeq" id="WP_052504818.1">
    <property type="nucleotide sequence ID" value="NZ_LXEY01000016.1"/>
</dbReference>
<dbReference type="OrthoDB" id="3928741at2"/>
<dbReference type="EMBL" id="LXEY01000016">
    <property type="protein sequence ID" value="OAV61468.1"/>
    <property type="molecule type" value="Genomic_DNA"/>
</dbReference>
<proteinExistence type="predicted"/>
<comment type="caution">
    <text evidence="2">The sequence shown here is derived from an EMBL/GenBank/DDBJ whole genome shotgun (WGS) entry which is preliminary data.</text>
</comment>
<sequence length="426" mass="45983">MTVLARAEHNPADDVYQAAVAAAHQKLVDAVVDTRHVRSPVSESWRRCLKLHDSPERVIAPSTISTTLLAEHRKTHPITAVLPMLETLLAPAHDVGLITAISNTDGHLLWVDGAHQMRAQAETIGFIPGSDWSEESMGTSAPGAALSTGTPAQVAGAEHFSHHVHEFYCSAVPLRHPSGRVLGMLDLTGSATAVTPLALAMLSNTAQVIEQYWSTHTFPHAHYQPPVATPNTVLIEVATGHTARLGTLRLSNRHAEILTLLDWHRSGLSATQLAHQLFGDVTPDELTARLTTVRAEMSRLRKLLSHSGLPITVESQPYRLQSSITTDASAAMRALHRGDLTTALQVAPADLLPGSDAPGVVELRNHFAATLREAILADATADQLWSYLGRHQAANDVESWMLALKILPANSPRRAIVTATLQRLTS</sequence>
<dbReference type="AlphaFoldDB" id="A0A1B7M066"/>
<protein>
    <recommendedName>
        <fullName evidence="1">GAF domain-containing protein</fullName>
    </recommendedName>
</protein>
<accession>A0A1B7M066</accession>
<name>A0A1B7M066_9MICC</name>
<evidence type="ECO:0000313" key="2">
    <source>
        <dbReference type="EMBL" id="OAV61468.1"/>
    </source>
</evidence>
<feature type="domain" description="GAF" evidence="1">
    <location>
        <begin position="106"/>
        <end position="211"/>
    </location>
</feature>
<keyword evidence="3" id="KW-1185">Reference proteome</keyword>
<evidence type="ECO:0000313" key="3">
    <source>
        <dbReference type="Proteomes" id="UP000078292"/>
    </source>
</evidence>